<protein>
    <recommendedName>
        <fullName evidence="3">Bacteriophage protein</fullName>
    </recommendedName>
</protein>
<reference evidence="1 2" key="1">
    <citation type="journal article" date="2022" name="BMC Genomics">
        <title>Comparative genome analysis of mycobacteria focusing on tRNA and non-coding RNA.</title>
        <authorList>
            <person name="Behra P.R.K."/>
            <person name="Pettersson B.M.F."/>
            <person name="Ramesh M."/>
            <person name="Das S."/>
            <person name="Dasgupta S."/>
            <person name="Kirsebom L.A."/>
        </authorList>
    </citation>
    <scope>NUCLEOTIDE SEQUENCE [LARGE SCALE GENOMIC DNA]</scope>
    <source>
        <strain evidence="1 2">DSM 44078</strain>
    </source>
</reference>
<evidence type="ECO:0008006" key="3">
    <source>
        <dbReference type="Google" id="ProtNLM"/>
    </source>
</evidence>
<keyword evidence="2" id="KW-1185">Reference proteome</keyword>
<evidence type="ECO:0000313" key="1">
    <source>
        <dbReference type="EMBL" id="MCV7230671.1"/>
    </source>
</evidence>
<dbReference type="Proteomes" id="UP001526201">
    <property type="component" value="Unassembled WGS sequence"/>
</dbReference>
<organism evidence="1 2">
    <name type="scientific">Mycolicibacterium komossense</name>
    <dbReference type="NCBI Taxonomy" id="1779"/>
    <lineage>
        <taxon>Bacteria</taxon>
        <taxon>Bacillati</taxon>
        <taxon>Actinomycetota</taxon>
        <taxon>Actinomycetes</taxon>
        <taxon>Mycobacteriales</taxon>
        <taxon>Mycobacteriaceae</taxon>
        <taxon>Mycolicibacterium</taxon>
    </lineage>
</organism>
<name>A0ABT3CN67_9MYCO</name>
<dbReference type="EMBL" id="JACKTY010000051">
    <property type="protein sequence ID" value="MCV7230671.1"/>
    <property type="molecule type" value="Genomic_DNA"/>
</dbReference>
<gene>
    <name evidence="1" type="ORF">H7J73_32155</name>
</gene>
<comment type="caution">
    <text evidence="1">The sequence shown here is derived from an EMBL/GenBank/DDBJ whole genome shotgun (WGS) entry which is preliminary data.</text>
</comment>
<dbReference type="RefSeq" id="WP_264071958.1">
    <property type="nucleotide sequence ID" value="NZ_JACKTY010000051.1"/>
</dbReference>
<sequence>MAVITPIITKTRLIQLFRPLVGAEDELADLLLLSASQQIRRKFTQAGVTLDDTDPEVELVIYEVVTAVLRRGDFAGYSSVTITTDDSTEARVFANPNAAIDITDAQWVRLGLDLGAAASGCFPVNDY</sequence>
<accession>A0ABT3CN67</accession>
<evidence type="ECO:0000313" key="2">
    <source>
        <dbReference type="Proteomes" id="UP001526201"/>
    </source>
</evidence>
<proteinExistence type="predicted"/>